<gene>
    <name evidence="6" type="ORF">RJ640_023206</name>
</gene>
<dbReference type="Pfam" id="PF20431">
    <property type="entry name" value="E_motif"/>
    <property type="match status" value="1"/>
</dbReference>
<dbReference type="InterPro" id="IPR046848">
    <property type="entry name" value="E_motif"/>
</dbReference>
<sequence>MITATLPLPSPAKLIHPPPTAATALPRQSLSPPPAKFHTSPDFEPLKALLIRQANMCHINQALATIDLMAQHHLTPDLTTYSVLLKSCIRSRNLRLGQLVHSKLIESETPLDAVVLNSLITLYSKCNDWVTAKSIFEGMDEKKYLVSWSAMISCFAHNGMESQSVATFADMLRFGECPNEFCFAAVIQACCRSDYARTGLVIFGFVMKTGYFESDLCVGCALIDLFAKGRGDLGSAKKVFDEMPERNSVTWTLMITRFAQLGCPEDAIDLFVEMACGNLSNCKVGEQVYNHAVKLGLASDSCVGNSLISMYARCGSIEDARKAFEILFEKNLVSYNTIVDCYAKNLDSDKAFELINQIGDTGIAVDAFTFASLLSGAASVGAVGKGEEIHGRLLKSGFESNKCTSNALISMYSRCGNIEAALKVFSEMKDRNVISWTSMITGFAKHGFAERALEMFSQMLKAGIKPNEVTYIAVLSACSHVGLISEGWKHFNLMYKEHGISPRMEHYACMVDLLGRSGFLEKAVDFINSMPFTADTLVWRTLLGACRVHGSTELGKHAAKKILEQEPNDPAAYVLLSNLYASTGKWEDSVEIRKSMKRRNLIKEAGCSWIEAENRVHKFHVGDTSHRQAREIFEELDQLVSKIKEIGYVPDTDFFLHDVEEEQKEKYLFQHSEKIAVAFGLISTSKPKPIRIFKNMRVCGDCHSAMKFISTATGREIVVRDSNRFHHFKDGSCSCNDYW</sequence>
<dbReference type="Proteomes" id="UP001187471">
    <property type="component" value="Unassembled WGS sequence"/>
</dbReference>
<feature type="region of interest" description="Disordered" evidence="4">
    <location>
        <begin position="1"/>
        <end position="37"/>
    </location>
</feature>
<feature type="repeat" description="PPR" evidence="3">
    <location>
        <begin position="432"/>
        <end position="466"/>
    </location>
</feature>
<comment type="similarity">
    <text evidence="1">Belongs to the PPR family. PCMP-H subfamily.</text>
</comment>
<dbReference type="Pfam" id="PF13041">
    <property type="entry name" value="PPR_2"/>
    <property type="match status" value="2"/>
</dbReference>
<dbReference type="FunFam" id="1.25.40.10:FF:001050">
    <property type="entry name" value="Pentatricopeptide repeat-containing protein At2g33760"/>
    <property type="match status" value="1"/>
</dbReference>
<dbReference type="InterPro" id="IPR046960">
    <property type="entry name" value="PPR_At4g14850-like_plant"/>
</dbReference>
<accession>A0AA88UQ69</accession>
<dbReference type="SUPFAM" id="SSF48452">
    <property type="entry name" value="TPR-like"/>
    <property type="match status" value="2"/>
</dbReference>
<dbReference type="InterPro" id="IPR011990">
    <property type="entry name" value="TPR-like_helical_dom_sf"/>
</dbReference>
<evidence type="ECO:0000256" key="3">
    <source>
        <dbReference type="PROSITE-ProRule" id="PRU00708"/>
    </source>
</evidence>
<dbReference type="GO" id="GO:0009451">
    <property type="term" value="P:RNA modification"/>
    <property type="evidence" value="ECO:0007669"/>
    <property type="project" value="InterPro"/>
</dbReference>
<evidence type="ECO:0000313" key="6">
    <source>
        <dbReference type="EMBL" id="KAK2983672.1"/>
    </source>
</evidence>
<feature type="repeat" description="PPR" evidence="3">
    <location>
        <begin position="467"/>
        <end position="502"/>
    </location>
</feature>
<feature type="repeat" description="PPR" evidence="3">
    <location>
        <begin position="569"/>
        <end position="603"/>
    </location>
</feature>
<keyword evidence="2" id="KW-0677">Repeat</keyword>
<name>A0AA88UQ69_9ASTE</name>
<feature type="repeat" description="PPR" evidence="3">
    <location>
        <begin position="401"/>
        <end position="431"/>
    </location>
</feature>
<feature type="repeat" description="PPR" evidence="3">
    <location>
        <begin position="247"/>
        <end position="281"/>
    </location>
</feature>
<dbReference type="GO" id="GO:0008270">
    <property type="term" value="F:zinc ion binding"/>
    <property type="evidence" value="ECO:0007669"/>
    <property type="project" value="InterPro"/>
</dbReference>
<comment type="caution">
    <text evidence="6">The sequence shown here is derived from an EMBL/GenBank/DDBJ whole genome shotgun (WGS) entry which is preliminary data.</text>
</comment>
<feature type="domain" description="DYW" evidence="5">
    <location>
        <begin position="647"/>
        <end position="739"/>
    </location>
</feature>
<dbReference type="GO" id="GO:0003723">
    <property type="term" value="F:RNA binding"/>
    <property type="evidence" value="ECO:0007669"/>
    <property type="project" value="InterPro"/>
</dbReference>
<evidence type="ECO:0000256" key="1">
    <source>
        <dbReference type="ARBA" id="ARBA00006643"/>
    </source>
</evidence>
<evidence type="ECO:0000256" key="4">
    <source>
        <dbReference type="SAM" id="MobiDB-lite"/>
    </source>
</evidence>
<organism evidence="6 7">
    <name type="scientific">Escallonia rubra</name>
    <dbReference type="NCBI Taxonomy" id="112253"/>
    <lineage>
        <taxon>Eukaryota</taxon>
        <taxon>Viridiplantae</taxon>
        <taxon>Streptophyta</taxon>
        <taxon>Embryophyta</taxon>
        <taxon>Tracheophyta</taxon>
        <taxon>Spermatophyta</taxon>
        <taxon>Magnoliopsida</taxon>
        <taxon>eudicotyledons</taxon>
        <taxon>Gunneridae</taxon>
        <taxon>Pentapetalae</taxon>
        <taxon>asterids</taxon>
        <taxon>campanulids</taxon>
        <taxon>Escalloniales</taxon>
        <taxon>Escalloniaceae</taxon>
        <taxon>Escallonia</taxon>
    </lineage>
</organism>
<dbReference type="InterPro" id="IPR032867">
    <property type="entry name" value="DYW_dom"/>
</dbReference>
<dbReference type="NCBIfam" id="TIGR00756">
    <property type="entry name" value="PPR"/>
    <property type="match status" value="5"/>
</dbReference>
<dbReference type="Gene3D" id="1.25.40.10">
    <property type="entry name" value="Tetratricopeptide repeat domain"/>
    <property type="match status" value="4"/>
</dbReference>
<dbReference type="FunFam" id="1.25.40.10:FF:000798">
    <property type="entry name" value="Pentatricopeptide repeat-containing protein At3g49170, chloroplastic"/>
    <property type="match status" value="1"/>
</dbReference>
<proteinExistence type="inferred from homology"/>
<dbReference type="EMBL" id="JAVXUO010001311">
    <property type="protein sequence ID" value="KAK2983672.1"/>
    <property type="molecule type" value="Genomic_DNA"/>
</dbReference>
<dbReference type="PROSITE" id="PS51375">
    <property type="entry name" value="PPR"/>
    <property type="match status" value="8"/>
</dbReference>
<dbReference type="PANTHER" id="PTHR47926">
    <property type="entry name" value="PENTATRICOPEPTIDE REPEAT-CONTAINING PROTEIN"/>
    <property type="match status" value="1"/>
</dbReference>
<evidence type="ECO:0000256" key="2">
    <source>
        <dbReference type="ARBA" id="ARBA00022737"/>
    </source>
</evidence>
<evidence type="ECO:0000259" key="5">
    <source>
        <dbReference type="Pfam" id="PF14432"/>
    </source>
</evidence>
<dbReference type="Pfam" id="PF01535">
    <property type="entry name" value="PPR"/>
    <property type="match status" value="5"/>
</dbReference>
<feature type="repeat" description="PPR" evidence="3">
    <location>
        <begin position="112"/>
        <end position="146"/>
    </location>
</feature>
<dbReference type="Pfam" id="PF14432">
    <property type="entry name" value="DYW_deaminase"/>
    <property type="match status" value="1"/>
</dbReference>
<dbReference type="InterPro" id="IPR002885">
    <property type="entry name" value="PPR_rpt"/>
</dbReference>
<dbReference type="AlphaFoldDB" id="A0AA88UQ69"/>
<keyword evidence="7" id="KW-1185">Reference proteome</keyword>
<protein>
    <recommendedName>
        <fullName evidence="5">DYW domain-containing protein</fullName>
    </recommendedName>
</protein>
<dbReference type="PANTHER" id="PTHR47926:SF522">
    <property type="entry name" value="TETRATRICOPEPTIDE REPEAT-LIKE SUPERFAMILY PROTEIN"/>
    <property type="match status" value="1"/>
</dbReference>
<feature type="repeat" description="PPR" evidence="3">
    <location>
        <begin position="366"/>
        <end position="400"/>
    </location>
</feature>
<feature type="repeat" description="PPR" evidence="3">
    <location>
        <begin position="331"/>
        <end position="365"/>
    </location>
</feature>
<evidence type="ECO:0000313" key="7">
    <source>
        <dbReference type="Proteomes" id="UP001187471"/>
    </source>
</evidence>
<reference evidence="6" key="1">
    <citation type="submission" date="2022-12" db="EMBL/GenBank/DDBJ databases">
        <title>Draft genome assemblies for two species of Escallonia (Escalloniales).</title>
        <authorList>
            <person name="Chanderbali A."/>
            <person name="Dervinis C."/>
            <person name="Anghel I."/>
            <person name="Soltis D."/>
            <person name="Soltis P."/>
            <person name="Zapata F."/>
        </authorList>
    </citation>
    <scope>NUCLEOTIDE SEQUENCE</scope>
    <source>
        <strain evidence="6">UCBG92.1500</strain>
        <tissue evidence="6">Leaf</tissue>
    </source>
</reference>